<evidence type="ECO:0000256" key="2">
    <source>
        <dbReference type="ARBA" id="ARBA00022741"/>
    </source>
</evidence>
<proteinExistence type="predicted"/>
<organism evidence="4 5">
    <name type="scientific">Staphylococcus felis</name>
    <dbReference type="NCBI Taxonomy" id="46127"/>
    <lineage>
        <taxon>Bacteria</taxon>
        <taxon>Bacillati</taxon>
        <taxon>Bacillota</taxon>
        <taxon>Bacilli</taxon>
        <taxon>Bacillales</taxon>
        <taxon>Staphylococcaceae</taxon>
        <taxon>Staphylococcus</taxon>
    </lineage>
</organism>
<feature type="non-terminal residue" evidence="4">
    <location>
        <position position="1"/>
    </location>
</feature>
<gene>
    <name evidence="4" type="primary">sucC</name>
    <name evidence="4" type="ORF">I9026_13000</name>
</gene>
<reference evidence="4 5" key="1">
    <citation type="submission" date="2020-12" db="EMBL/GenBank/DDBJ databases">
        <title>Genomic analysis of Staphylococcus felis from a cat with skin infection.</title>
        <authorList>
            <person name="Aslantas O."/>
            <person name="Keskin O."/>
            <person name="Buyukaltay K."/>
            <person name="Gullu Yucetepe A."/>
        </authorList>
    </citation>
    <scope>NUCLEOTIDE SEQUENCE [LARGE SCALE GENOMIC DNA]</scope>
    <source>
        <strain evidence="4 5">HARRANVET</strain>
    </source>
</reference>
<keyword evidence="2" id="KW-0547">Nucleotide-binding</keyword>
<evidence type="ECO:0000313" key="4">
    <source>
        <dbReference type="EMBL" id="MBH9582238.1"/>
    </source>
</evidence>
<comment type="caution">
    <text evidence="4">The sequence shown here is derived from an EMBL/GenBank/DDBJ whole genome shotgun (WGS) entry which is preliminary data.</text>
</comment>
<evidence type="ECO:0000259" key="3">
    <source>
        <dbReference type="Pfam" id="PF00549"/>
    </source>
</evidence>
<dbReference type="InterPro" id="IPR016102">
    <property type="entry name" value="Succinyl-CoA_synth-like"/>
</dbReference>
<name>A0ABS0QSR2_9STAP</name>
<dbReference type="Pfam" id="PF00549">
    <property type="entry name" value="Ligase_CoA"/>
    <property type="match status" value="1"/>
</dbReference>
<dbReference type="Proteomes" id="UP000597038">
    <property type="component" value="Unassembled WGS sequence"/>
</dbReference>
<keyword evidence="5" id="KW-1185">Reference proteome</keyword>
<sequence length="57" mass="6153">GDSNVKGIFVYIFGGIMRCDFIAEGIVASVKEVDLTLPLVVLLEGTNVDQGKQILKE</sequence>
<protein>
    <submittedName>
        <fullName evidence="4">Succinate--CoA ligase subunit beta</fullName>
        <ecNumber evidence="4">6.2.1.5</ecNumber>
    </submittedName>
</protein>
<dbReference type="SUPFAM" id="SSF52210">
    <property type="entry name" value="Succinyl-CoA synthetase domains"/>
    <property type="match status" value="1"/>
</dbReference>
<keyword evidence="4" id="KW-0436">Ligase</keyword>
<dbReference type="PANTHER" id="PTHR11815">
    <property type="entry name" value="SUCCINYL-COA SYNTHETASE BETA CHAIN"/>
    <property type="match status" value="1"/>
</dbReference>
<dbReference type="EC" id="6.2.1.5" evidence="4"/>
<feature type="domain" description="ATP-citrate synthase/succinyl-CoA ligase C-terminal" evidence="3">
    <location>
        <begin position="2"/>
        <end position="55"/>
    </location>
</feature>
<dbReference type="Gene3D" id="3.40.50.261">
    <property type="entry name" value="Succinyl-CoA synthetase domains"/>
    <property type="match status" value="1"/>
</dbReference>
<dbReference type="InterPro" id="IPR005811">
    <property type="entry name" value="SUCC_ACL_C"/>
</dbReference>
<accession>A0ABS0QSR2</accession>
<evidence type="ECO:0000256" key="1">
    <source>
        <dbReference type="ARBA" id="ARBA00022532"/>
    </source>
</evidence>
<dbReference type="EMBL" id="JAEDAQ010000242">
    <property type="protein sequence ID" value="MBH9582238.1"/>
    <property type="molecule type" value="Genomic_DNA"/>
</dbReference>
<keyword evidence="1" id="KW-0816">Tricarboxylic acid cycle</keyword>
<evidence type="ECO:0000313" key="5">
    <source>
        <dbReference type="Proteomes" id="UP000597038"/>
    </source>
</evidence>
<dbReference type="GO" id="GO:0004775">
    <property type="term" value="F:succinate-CoA ligase (ADP-forming) activity"/>
    <property type="evidence" value="ECO:0007669"/>
    <property type="project" value="UniProtKB-EC"/>
</dbReference>
<dbReference type="PANTHER" id="PTHR11815:SF10">
    <property type="entry name" value="SUCCINATE--COA LIGASE [GDP-FORMING] SUBUNIT BETA, MITOCHONDRIAL"/>
    <property type="match status" value="1"/>
</dbReference>